<dbReference type="Gene3D" id="3.30.1060.10">
    <property type="entry name" value="Peptide methionine sulphoxide reductase MsrA"/>
    <property type="match status" value="1"/>
</dbReference>
<feature type="chain" id="PRO_5014690026" description="Peptide methionine sulfoxide reductase MsrA" evidence="5">
    <location>
        <begin position="27"/>
        <end position="223"/>
    </location>
</feature>
<dbReference type="InterPro" id="IPR036509">
    <property type="entry name" value="Met_Sox_Rdtase_MsrA_sf"/>
</dbReference>
<comment type="catalytic activity">
    <reaction evidence="2 4">
        <text>L-methionyl-[protein] + [thioredoxin]-disulfide + H2O = L-methionyl-(S)-S-oxide-[protein] + [thioredoxin]-dithiol</text>
        <dbReference type="Rhea" id="RHEA:14217"/>
        <dbReference type="Rhea" id="RHEA-COMP:10698"/>
        <dbReference type="Rhea" id="RHEA-COMP:10700"/>
        <dbReference type="Rhea" id="RHEA-COMP:12313"/>
        <dbReference type="Rhea" id="RHEA-COMP:12315"/>
        <dbReference type="ChEBI" id="CHEBI:15377"/>
        <dbReference type="ChEBI" id="CHEBI:16044"/>
        <dbReference type="ChEBI" id="CHEBI:29950"/>
        <dbReference type="ChEBI" id="CHEBI:44120"/>
        <dbReference type="ChEBI" id="CHEBI:50058"/>
        <dbReference type="EC" id="1.8.4.11"/>
    </reaction>
</comment>
<gene>
    <name evidence="4" type="primary">msrA</name>
    <name evidence="7" type="ORF">B0I00_1209</name>
</gene>
<feature type="active site" evidence="4">
    <location>
        <position position="55"/>
    </location>
</feature>
<dbReference type="EC" id="1.8.4.11" evidence="4"/>
<evidence type="ECO:0000256" key="3">
    <source>
        <dbReference type="ARBA" id="ARBA00048782"/>
    </source>
</evidence>
<keyword evidence="8" id="KW-1185">Reference proteome</keyword>
<dbReference type="PANTHER" id="PTHR43774">
    <property type="entry name" value="PEPTIDE METHIONINE SULFOXIDE REDUCTASE"/>
    <property type="match status" value="1"/>
</dbReference>
<dbReference type="RefSeq" id="WP_100866380.1">
    <property type="nucleotide sequence ID" value="NZ_PHUF01000002.1"/>
</dbReference>
<evidence type="ECO:0000256" key="5">
    <source>
        <dbReference type="SAM" id="SignalP"/>
    </source>
</evidence>
<proteinExistence type="inferred from homology"/>
<dbReference type="OrthoDB" id="4174719at2"/>
<evidence type="ECO:0000256" key="1">
    <source>
        <dbReference type="ARBA" id="ARBA00023002"/>
    </source>
</evidence>
<dbReference type="PANTHER" id="PTHR43774:SF1">
    <property type="entry name" value="PEPTIDE METHIONINE SULFOXIDE REDUCTASE MSRA 2"/>
    <property type="match status" value="1"/>
</dbReference>
<dbReference type="SUPFAM" id="SSF55068">
    <property type="entry name" value="Peptide methionine sulfoxide reductase"/>
    <property type="match status" value="1"/>
</dbReference>
<evidence type="ECO:0000256" key="4">
    <source>
        <dbReference type="HAMAP-Rule" id="MF_01401"/>
    </source>
</evidence>
<comment type="function">
    <text evidence="4">Has an important function as a repair enzyme for proteins that have been inactivated by oxidation. Catalyzes the reversible oxidation-reduction of methionine sulfoxide in proteins to methionine.</text>
</comment>
<dbReference type="NCBIfam" id="TIGR00401">
    <property type="entry name" value="msrA"/>
    <property type="match status" value="1"/>
</dbReference>
<dbReference type="AlphaFoldDB" id="A0A2N0I487"/>
<protein>
    <recommendedName>
        <fullName evidence="4">Peptide methionine sulfoxide reductase MsrA</fullName>
        <shortName evidence="4">Protein-methionine-S-oxide reductase</shortName>
        <ecNumber evidence="4">1.8.4.11</ecNumber>
    </recommendedName>
    <alternativeName>
        <fullName evidence="4">Peptide-methionine (S)-S-oxide reductase</fullName>
        <shortName evidence="4">Peptide Met(O) reductase</shortName>
    </alternativeName>
</protein>
<comment type="catalytic activity">
    <reaction evidence="3 4">
        <text>[thioredoxin]-disulfide + L-methionine + H2O = L-methionine (S)-S-oxide + [thioredoxin]-dithiol</text>
        <dbReference type="Rhea" id="RHEA:19993"/>
        <dbReference type="Rhea" id="RHEA-COMP:10698"/>
        <dbReference type="Rhea" id="RHEA-COMP:10700"/>
        <dbReference type="ChEBI" id="CHEBI:15377"/>
        <dbReference type="ChEBI" id="CHEBI:29950"/>
        <dbReference type="ChEBI" id="CHEBI:50058"/>
        <dbReference type="ChEBI" id="CHEBI:57844"/>
        <dbReference type="ChEBI" id="CHEBI:58772"/>
        <dbReference type="EC" id="1.8.4.11"/>
    </reaction>
</comment>
<dbReference type="Pfam" id="PF01625">
    <property type="entry name" value="PMSR"/>
    <property type="match status" value="1"/>
</dbReference>
<evidence type="ECO:0000256" key="2">
    <source>
        <dbReference type="ARBA" id="ARBA00047806"/>
    </source>
</evidence>
<evidence type="ECO:0000313" key="7">
    <source>
        <dbReference type="EMBL" id="PKB26001.1"/>
    </source>
</evidence>
<dbReference type="Proteomes" id="UP000232587">
    <property type="component" value="Unassembled WGS sequence"/>
</dbReference>
<organism evidence="7 8">
    <name type="scientific">Novosphingobium kunmingense</name>
    <dbReference type="NCBI Taxonomy" id="1211806"/>
    <lineage>
        <taxon>Bacteria</taxon>
        <taxon>Pseudomonadati</taxon>
        <taxon>Pseudomonadota</taxon>
        <taxon>Alphaproteobacteria</taxon>
        <taxon>Sphingomonadales</taxon>
        <taxon>Sphingomonadaceae</taxon>
        <taxon>Novosphingobium</taxon>
    </lineage>
</organism>
<sequence length="223" mass="24168">MRAAPWIGITAALAIAFATFSQPKAAAPVSAAARVAPPAATAESGRQTAVLAGGCFWGIEALFEHVRGVTGVVSGYAGGTRQTATYDQVSSERTGHAEAVRITYDPAQISYGQLLQIFFYAAHDPTQLNRQTPDEGPSYRSAIFPQNAQQRATAEAYVAALNKARAFGKPVATKVESGQFFAAERYHQDFMRRNPVHPYILRWDAPKLRAFRAAFPARYVAAF</sequence>
<keyword evidence="1 4" id="KW-0560">Oxidoreductase</keyword>
<comment type="similarity">
    <text evidence="4">Belongs to the MsrA Met sulfoxide reductase family.</text>
</comment>
<evidence type="ECO:0000259" key="6">
    <source>
        <dbReference type="Pfam" id="PF01625"/>
    </source>
</evidence>
<feature type="signal peptide" evidence="5">
    <location>
        <begin position="1"/>
        <end position="26"/>
    </location>
</feature>
<dbReference type="GO" id="GO:0008113">
    <property type="term" value="F:peptide-methionine (S)-S-oxide reductase activity"/>
    <property type="evidence" value="ECO:0007669"/>
    <property type="project" value="UniProtKB-UniRule"/>
</dbReference>
<dbReference type="EMBL" id="PHUF01000002">
    <property type="protein sequence ID" value="PKB26001.1"/>
    <property type="molecule type" value="Genomic_DNA"/>
</dbReference>
<reference evidence="7 8" key="1">
    <citation type="submission" date="2017-11" db="EMBL/GenBank/DDBJ databases">
        <title>Genomic Encyclopedia of Type Strains, Phase III (KMG-III): the genomes of soil and plant-associated and newly described type strains.</title>
        <authorList>
            <person name="Whitman W."/>
        </authorList>
    </citation>
    <scope>NUCLEOTIDE SEQUENCE [LARGE SCALE GENOMIC DNA]</scope>
    <source>
        <strain evidence="7 8">CGMCC 1.12274</strain>
    </source>
</reference>
<dbReference type="InterPro" id="IPR002569">
    <property type="entry name" value="Met_Sox_Rdtase_MsrA_dom"/>
</dbReference>
<keyword evidence="5" id="KW-0732">Signal</keyword>
<feature type="domain" description="Peptide methionine sulphoxide reductase MsrA" evidence="6">
    <location>
        <begin position="48"/>
        <end position="199"/>
    </location>
</feature>
<dbReference type="HAMAP" id="MF_01401">
    <property type="entry name" value="MsrA"/>
    <property type="match status" value="1"/>
</dbReference>
<dbReference type="GO" id="GO:0033744">
    <property type="term" value="F:L-methionine:thioredoxin-disulfide S-oxidoreductase activity"/>
    <property type="evidence" value="ECO:0007669"/>
    <property type="project" value="RHEA"/>
</dbReference>
<name>A0A2N0I487_9SPHN</name>
<comment type="caution">
    <text evidence="7">The sequence shown here is derived from an EMBL/GenBank/DDBJ whole genome shotgun (WGS) entry which is preliminary data.</text>
</comment>
<accession>A0A2N0I487</accession>
<evidence type="ECO:0000313" key="8">
    <source>
        <dbReference type="Proteomes" id="UP000232587"/>
    </source>
</evidence>